<accession>A0ABP9DC25</accession>
<dbReference type="Proteomes" id="UP001500298">
    <property type="component" value="Unassembled WGS sequence"/>
</dbReference>
<name>A0ABP9DC25_9BACT</name>
<evidence type="ECO:0000313" key="1">
    <source>
        <dbReference type="EMBL" id="GAA4837701.1"/>
    </source>
</evidence>
<organism evidence="1 2">
    <name type="scientific">Algivirga pacifica</name>
    <dbReference type="NCBI Taxonomy" id="1162670"/>
    <lineage>
        <taxon>Bacteria</taxon>
        <taxon>Pseudomonadati</taxon>
        <taxon>Bacteroidota</taxon>
        <taxon>Cytophagia</taxon>
        <taxon>Cytophagales</taxon>
        <taxon>Flammeovirgaceae</taxon>
        <taxon>Algivirga</taxon>
    </lineage>
</organism>
<dbReference type="EMBL" id="BAABJX010000035">
    <property type="protein sequence ID" value="GAA4837701.1"/>
    <property type="molecule type" value="Genomic_DNA"/>
</dbReference>
<evidence type="ECO:0000313" key="2">
    <source>
        <dbReference type="Proteomes" id="UP001500298"/>
    </source>
</evidence>
<protein>
    <submittedName>
        <fullName evidence="1">Uncharacterized protein</fullName>
    </submittedName>
</protein>
<comment type="caution">
    <text evidence="1">The sequence shown here is derived from an EMBL/GenBank/DDBJ whole genome shotgun (WGS) entry which is preliminary data.</text>
</comment>
<reference evidence="2" key="1">
    <citation type="journal article" date="2019" name="Int. J. Syst. Evol. Microbiol.">
        <title>The Global Catalogue of Microorganisms (GCM) 10K type strain sequencing project: providing services to taxonomists for standard genome sequencing and annotation.</title>
        <authorList>
            <consortium name="The Broad Institute Genomics Platform"/>
            <consortium name="The Broad Institute Genome Sequencing Center for Infectious Disease"/>
            <person name="Wu L."/>
            <person name="Ma J."/>
        </authorList>
    </citation>
    <scope>NUCLEOTIDE SEQUENCE [LARGE SCALE GENOMIC DNA]</scope>
    <source>
        <strain evidence="2">JCM 18326</strain>
    </source>
</reference>
<proteinExistence type="predicted"/>
<dbReference type="RefSeq" id="WP_345372046.1">
    <property type="nucleotide sequence ID" value="NZ_BAABJX010000035.1"/>
</dbReference>
<keyword evidence="2" id="KW-1185">Reference proteome</keyword>
<gene>
    <name evidence="1" type="ORF">GCM10023331_23580</name>
</gene>
<sequence>MSQPFNIEMLHTYSSKFATKVCEIIFSEKDLIKGEDLMSVTPVEQVNLFVISKIFETWQKEAVRVQLPYFDYESEDVQEALLGLMEILSKNISIKRVYFEPLLKQAVYDTLMLGLSPKTYFEQFFENLSEEIPVEGYLTPLFAYFRVYASLAQEIIHEIRTTVGDRIGQEEAITLSLGICEKYNSDESQLEELLAILGEIVPLKKEELFIQQQEKKAANPLDFVGLTGRKFSNVTAGGNIANVSNKTAPLEKPKEIVQEETPEPTTSDYTTEAQFIPIVDEPVEEPEGTLSTTKVETPVQTQEEVVGYREEPEHHFTKEIQEETERPFINTAQEVKPVVADTIQSAIAKTIEEAAVTDWTQEQKQEKTVWPEMDHPSRQKTLKDRFKGSFGSRIALNQRFYFTEKLFNNSKTELVNAIRLIDESNTYSEAIKHIRNNFARKYEWDLTEDTTKEFLMMVEEHF</sequence>